<comment type="caution">
    <text evidence="2">The sequence shown here is derived from an EMBL/GenBank/DDBJ whole genome shotgun (WGS) entry which is preliminary data.</text>
</comment>
<evidence type="ECO:0000256" key="1">
    <source>
        <dbReference type="SAM" id="Phobius"/>
    </source>
</evidence>
<keyword evidence="1" id="KW-1133">Transmembrane helix</keyword>
<dbReference type="AlphaFoldDB" id="A0A645BS62"/>
<gene>
    <name evidence="2" type="ORF">SDC9_115003</name>
</gene>
<reference evidence="2" key="1">
    <citation type="submission" date="2019-08" db="EMBL/GenBank/DDBJ databases">
        <authorList>
            <person name="Kucharzyk K."/>
            <person name="Murdoch R.W."/>
            <person name="Higgins S."/>
            <person name="Loffler F."/>
        </authorList>
    </citation>
    <scope>NUCLEOTIDE SEQUENCE</scope>
</reference>
<protein>
    <submittedName>
        <fullName evidence="2">Uncharacterized protein</fullName>
    </submittedName>
</protein>
<sequence length="230" mass="26449">MLMILIIYGLMYLGHKLFNNEAKQAQVQYCEFPLEVHSEENYKTYEYMDLSKEKPITFEELSKGDKITFKLLEKFVALDRESLNTKLYKVLKIVKFGYIPAVLIAMYLGTTSYSILYTDSIKLGSPMAPSGIIYKYSDIKTIEVGVKKGLRKDYSPYYKLTFKDGKIVDFFGGAAYEDHGLGFENILNDLDEKLLAQGVTKSVNRANFEKYSKGLDKTFISKVERLFDNK</sequence>
<proteinExistence type="predicted"/>
<keyword evidence="1" id="KW-0812">Transmembrane</keyword>
<keyword evidence="1" id="KW-0472">Membrane</keyword>
<evidence type="ECO:0000313" key="2">
    <source>
        <dbReference type="EMBL" id="MPM68072.1"/>
    </source>
</evidence>
<feature type="transmembrane region" description="Helical" evidence="1">
    <location>
        <begin position="96"/>
        <end position="117"/>
    </location>
</feature>
<dbReference type="EMBL" id="VSSQ01022044">
    <property type="protein sequence ID" value="MPM68072.1"/>
    <property type="molecule type" value="Genomic_DNA"/>
</dbReference>
<organism evidence="2">
    <name type="scientific">bioreactor metagenome</name>
    <dbReference type="NCBI Taxonomy" id="1076179"/>
    <lineage>
        <taxon>unclassified sequences</taxon>
        <taxon>metagenomes</taxon>
        <taxon>ecological metagenomes</taxon>
    </lineage>
</organism>
<name>A0A645BS62_9ZZZZ</name>
<accession>A0A645BS62</accession>